<keyword evidence="3" id="KW-0998">Cell outer membrane</keyword>
<name>A0A2W5NBN6_9SPHN</name>
<dbReference type="GO" id="GO:0009279">
    <property type="term" value="C:cell outer membrane"/>
    <property type="evidence" value="ECO:0007669"/>
    <property type="project" value="UniProtKB-SubCell"/>
</dbReference>
<gene>
    <name evidence="5" type="ORF">DI555_22225</name>
</gene>
<evidence type="ECO:0000256" key="3">
    <source>
        <dbReference type="ARBA" id="ARBA00023237"/>
    </source>
</evidence>
<reference evidence="5 6" key="1">
    <citation type="submission" date="2017-08" db="EMBL/GenBank/DDBJ databases">
        <title>Infants hospitalized years apart are colonized by the same room-sourced microbial strains.</title>
        <authorList>
            <person name="Brooks B."/>
            <person name="Olm M.R."/>
            <person name="Firek B.A."/>
            <person name="Baker R."/>
            <person name="Thomas B.C."/>
            <person name="Morowitz M.J."/>
            <person name="Banfield J.F."/>
        </authorList>
    </citation>
    <scope>NUCLEOTIDE SEQUENCE [LARGE SCALE GENOMIC DNA]</scope>
    <source>
        <strain evidence="5">S2_005_002_R2_33</strain>
    </source>
</reference>
<evidence type="ECO:0000259" key="4">
    <source>
        <dbReference type="Pfam" id="PF00593"/>
    </source>
</evidence>
<dbReference type="InterPro" id="IPR000531">
    <property type="entry name" value="Beta-barrel_TonB"/>
</dbReference>
<evidence type="ECO:0000313" key="6">
    <source>
        <dbReference type="Proteomes" id="UP000249082"/>
    </source>
</evidence>
<feature type="domain" description="TonB-dependent receptor-like beta-barrel" evidence="4">
    <location>
        <begin position="128"/>
        <end position="208"/>
    </location>
</feature>
<evidence type="ECO:0000313" key="5">
    <source>
        <dbReference type="EMBL" id="PZQ50882.1"/>
    </source>
</evidence>
<comment type="caution">
    <text evidence="5">The sequence shown here is derived from an EMBL/GenBank/DDBJ whole genome shotgun (WGS) entry which is preliminary data.</text>
</comment>
<dbReference type="EMBL" id="QFPX01000033">
    <property type="protein sequence ID" value="PZQ50882.1"/>
    <property type="molecule type" value="Genomic_DNA"/>
</dbReference>
<evidence type="ECO:0000256" key="2">
    <source>
        <dbReference type="ARBA" id="ARBA00023136"/>
    </source>
</evidence>
<dbReference type="PANTHER" id="PTHR47234:SF2">
    <property type="entry name" value="TONB-DEPENDENT RECEPTOR"/>
    <property type="match status" value="1"/>
</dbReference>
<comment type="subcellular location">
    <subcellularLocation>
        <location evidence="1">Cell outer membrane</location>
    </subcellularLocation>
</comment>
<dbReference type="Gene3D" id="2.40.170.20">
    <property type="entry name" value="TonB-dependent receptor, beta-barrel domain"/>
    <property type="match status" value="1"/>
</dbReference>
<dbReference type="AlphaFoldDB" id="A0A2W5NBN6"/>
<organism evidence="5 6">
    <name type="scientific">Novosphingobium pentaromativorans</name>
    <dbReference type="NCBI Taxonomy" id="205844"/>
    <lineage>
        <taxon>Bacteria</taxon>
        <taxon>Pseudomonadati</taxon>
        <taxon>Pseudomonadota</taxon>
        <taxon>Alphaproteobacteria</taxon>
        <taxon>Sphingomonadales</taxon>
        <taxon>Sphingomonadaceae</taxon>
        <taxon>Novosphingobium</taxon>
    </lineage>
</organism>
<accession>A0A2W5NBN6</accession>
<dbReference type="PANTHER" id="PTHR47234">
    <property type="match status" value="1"/>
</dbReference>
<evidence type="ECO:0000256" key="1">
    <source>
        <dbReference type="ARBA" id="ARBA00004442"/>
    </source>
</evidence>
<proteinExistence type="predicted"/>
<dbReference type="Pfam" id="PF00593">
    <property type="entry name" value="TonB_dep_Rec_b-barrel"/>
    <property type="match status" value="1"/>
</dbReference>
<dbReference type="SUPFAM" id="SSF56935">
    <property type="entry name" value="Porins"/>
    <property type="match status" value="1"/>
</dbReference>
<sequence length="212" mass="22587">MADQVPPEIAAAPGQEERGQQFWIGGALAADGLIVVHGIFCFLGYGQRPGTISPEGRMRASGYRRAALRALRRTIGGTLQACFCNTSWSAEINAQGSAFALPAGDAKVALGGGIRSNSLRAKRTLSSPLDFDVTQDVYYAFGEVNVPLISPDMQLTGIRKLSATAAVRYESYSGLESLATPKFGINYVPVDGLEIKATWGKAFKAATLLVRE</sequence>
<protein>
    <recommendedName>
        <fullName evidence="4">TonB-dependent receptor-like beta-barrel domain-containing protein</fullName>
    </recommendedName>
</protein>
<keyword evidence="2" id="KW-0472">Membrane</keyword>
<dbReference type="Proteomes" id="UP000249082">
    <property type="component" value="Unassembled WGS sequence"/>
</dbReference>
<dbReference type="InterPro" id="IPR036942">
    <property type="entry name" value="Beta-barrel_TonB_sf"/>
</dbReference>